<feature type="compositionally biased region" description="Polar residues" evidence="1">
    <location>
        <begin position="62"/>
        <end position="73"/>
    </location>
</feature>
<sequence>MGKQSRQISKILTILPRAASPINFQVSPPWTPPRSPTYSPARKVSPAVSLVPKEARTKSKNDSFQTQEPTSPKISCMGQIKGLKRKQKKMMNKPPPPEPTTSHEKGKRKPLLGLKFFKGKKQDDKVSAYEYKPSVKAGMEPSFRDIKRFASGRGVLSGFD</sequence>
<evidence type="ECO:0000313" key="2">
    <source>
        <dbReference type="EMBL" id="GKV45117.1"/>
    </source>
</evidence>
<keyword evidence="3" id="KW-1185">Reference proteome</keyword>
<evidence type="ECO:0000313" key="3">
    <source>
        <dbReference type="Proteomes" id="UP001054252"/>
    </source>
</evidence>
<protein>
    <submittedName>
        <fullName evidence="2">Uncharacterized protein</fullName>
    </submittedName>
</protein>
<accession>A0AAV5M9D8</accession>
<dbReference type="PANTHER" id="PTHR34779">
    <property type="entry name" value="OS09G0542900 PROTEIN"/>
    <property type="match status" value="1"/>
</dbReference>
<dbReference type="InterPro" id="IPR038796">
    <property type="entry name" value="At1g76070-like"/>
</dbReference>
<evidence type="ECO:0000256" key="1">
    <source>
        <dbReference type="SAM" id="MobiDB-lite"/>
    </source>
</evidence>
<name>A0AAV5M9D8_9ROSI</name>
<comment type="caution">
    <text evidence="2">The sequence shown here is derived from an EMBL/GenBank/DDBJ whole genome shotgun (WGS) entry which is preliminary data.</text>
</comment>
<reference evidence="2 3" key="1">
    <citation type="journal article" date="2021" name="Commun. Biol.">
        <title>The genome of Shorea leprosula (Dipterocarpaceae) highlights the ecological relevance of drought in aseasonal tropical rainforests.</title>
        <authorList>
            <person name="Ng K.K.S."/>
            <person name="Kobayashi M.J."/>
            <person name="Fawcett J.A."/>
            <person name="Hatakeyama M."/>
            <person name="Paape T."/>
            <person name="Ng C.H."/>
            <person name="Ang C.C."/>
            <person name="Tnah L.H."/>
            <person name="Lee C.T."/>
            <person name="Nishiyama T."/>
            <person name="Sese J."/>
            <person name="O'Brien M.J."/>
            <person name="Copetti D."/>
            <person name="Mohd Noor M.I."/>
            <person name="Ong R.C."/>
            <person name="Putra M."/>
            <person name="Sireger I.Z."/>
            <person name="Indrioko S."/>
            <person name="Kosugi Y."/>
            <person name="Izuno A."/>
            <person name="Isagi Y."/>
            <person name="Lee S.L."/>
            <person name="Shimizu K.K."/>
        </authorList>
    </citation>
    <scope>NUCLEOTIDE SEQUENCE [LARGE SCALE GENOMIC DNA]</scope>
    <source>
        <strain evidence="2">214</strain>
    </source>
</reference>
<dbReference type="PANTHER" id="PTHR34779:SF3">
    <property type="entry name" value="SYRINGOLIDE-INDUCED PROTEIN 14-1-1"/>
    <property type="match status" value="1"/>
</dbReference>
<dbReference type="AlphaFoldDB" id="A0AAV5M9D8"/>
<organism evidence="2 3">
    <name type="scientific">Rubroshorea leprosula</name>
    <dbReference type="NCBI Taxonomy" id="152421"/>
    <lineage>
        <taxon>Eukaryota</taxon>
        <taxon>Viridiplantae</taxon>
        <taxon>Streptophyta</taxon>
        <taxon>Embryophyta</taxon>
        <taxon>Tracheophyta</taxon>
        <taxon>Spermatophyta</taxon>
        <taxon>Magnoliopsida</taxon>
        <taxon>eudicotyledons</taxon>
        <taxon>Gunneridae</taxon>
        <taxon>Pentapetalae</taxon>
        <taxon>rosids</taxon>
        <taxon>malvids</taxon>
        <taxon>Malvales</taxon>
        <taxon>Dipterocarpaceae</taxon>
        <taxon>Rubroshorea</taxon>
    </lineage>
</organism>
<gene>
    <name evidence="2" type="ORF">SLEP1_g52237</name>
</gene>
<dbReference type="EMBL" id="BPVZ01000190">
    <property type="protein sequence ID" value="GKV45117.1"/>
    <property type="molecule type" value="Genomic_DNA"/>
</dbReference>
<proteinExistence type="predicted"/>
<dbReference type="Proteomes" id="UP001054252">
    <property type="component" value="Unassembled WGS sequence"/>
</dbReference>
<feature type="region of interest" description="Disordered" evidence="1">
    <location>
        <begin position="22"/>
        <end position="113"/>
    </location>
</feature>
<feature type="compositionally biased region" description="Basic residues" evidence="1">
    <location>
        <begin position="82"/>
        <end position="91"/>
    </location>
</feature>